<sequence length="580" mass="61931">MPANSPLPFGDLIVIALYLIAMLGVGVWFARGSSQGLAAYFLGDRKMSWWALALSGSASNFDISGTLWLVSMVALLGVKSFWVFWSFAFLISAVLMSWMARWIRGTGVLTGVELLQVRFGVTRGAVLARLMSAIATLVLLVFMSAYAFAGGGKFLAVFFPWSPAQCATAAMLFTFCYAVVGGFRAVVVTDAVQAGLMGVASLVIAGFAIFHTDVAAVHAAVDPSPMPVWRLENLPTDYATFAPFGLMILVWLSNGLLLGFGGAGGHYGEQRFLAAATGRDAALAGLGWGLVLWFRWVLVAAVLVLAASGFSGTSGDPEKVLPEVVLSAMPAGLRGLVVAGFLSAFMASFSSALNAGSAIFVRDVVQVLRPQTGERTLMATGYVFIAFLVVSGIGIGLHFERVNDLWMWILLGLMGPMMVPNVLRWYWWRMTGAGYAAGVLAGMAVATVVFFHNRSAPVPWPEYGYAPVIHVAALLGSVIVSLAGQPVAMETLVGFYRKVRPFGSWGPVKAAAGTPPPPAGEGRSTFVTLLASHVGLLCLFLSPFYLLGRWWAWAAAVVVIGTACALVLRETWWERLPDDE</sequence>
<evidence type="ECO:0000256" key="11">
    <source>
        <dbReference type="ARBA" id="ARBA00023201"/>
    </source>
</evidence>
<feature type="transmembrane region" description="Helical" evidence="14">
    <location>
        <begin position="199"/>
        <end position="221"/>
    </location>
</feature>
<feature type="transmembrane region" description="Helical" evidence="14">
    <location>
        <begin position="405"/>
        <end position="426"/>
    </location>
</feature>
<evidence type="ECO:0000256" key="9">
    <source>
        <dbReference type="ARBA" id="ARBA00023065"/>
    </source>
</evidence>
<evidence type="ECO:0008006" key="17">
    <source>
        <dbReference type="Google" id="ProtNLM"/>
    </source>
</evidence>
<feature type="transmembrane region" description="Helical" evidence="14">
    <location>
        <begin position="433"/>
        <end position="451"/>
    </location>
</feature>
<evidence type="ECO:0000256" key="3">
    <source>
        <dbReference type="ARBA" id="ARBA00022448"/>
    </source>
</evidence>
<keyword evidence="6" id="KW-0769">Symport</keyword>
<keyword evidence="5 14" id="KW-0812">Transmembrane</keyword>
<evidence type="ECO:0000256" key="2">
    <source>
        <dbReference type="ARBA" id="ARBA00006434"/>
    </source>
</evidence>
<evidence type="ECO:0000256" key="1">
    <source>
        <dbReference type="ARBA" id="ARBA00004651"/>
    </source>
</evidence>
<evidence type="ECO:0000313" key="16">
    <source>
        <dbReference type="Proteomes" id="UP001320876"/>
    </source>
</evidence>
<dbReference type="InterPro" id="IPR038377">
    <property type="entry name" value="Na/Glc_symporter_sf"/>
</dbReference>
<comment type="subcellular location">
    <subcellularLocation>
        <location evidence="1">Cell membrane</location>
        <topology evidence="1">Multi-pass membrane protein</topology>
    </subcellularLocation>
</comment>
<dbReference type="Pfam" id="PF00474">
    <property type="entry name" value="SSF"/>
    <property type="match status" value="1"/>
</dbReference>
<keyword evidence="10 14" id="KW-0472">Membrane</keyword>
<comment type="caution">
    <text evidence="15">The sequence shown here is derived from an EMBL/GenBank/DDBJ whole genome shotgun (WGS) entry which is preliminary data.</text>
</comment>
<comment type="catalytic activity">
    <reaction evidence="12">
        <text>L-proline(in) + Na(+)(in) = L-proline(out) + Na(+)(out)</text>
        <dbReference type="Rhea" id="RHEA:28967"/>
        <dbReference type="ChEBI" id="CHEBI:29101"/>
        <dbReference type="ChEBI" id="CHEBI:60039"/>
    </reaction>
</comment>
<feature type="transmembrane region" description="Helical" evidence="14">
    <location>
        <begin position="51"/>
        <end position="76"/>
    </location>
</feature>
<feature type="transmembrane region" description="Helical" evidence="14">
    <location>
        <begin position="281"/>
        <end position="311"/>
    </location>
</feature>
<dbReference type="InterPro" id="IPR050277">
    <property type="entry name" value="Sodium:Solute_Symporter"/>
</dbReference>
<dbReference type="RefSeq" id="WP_264490486.1">
    <property type="nucleotide sequence ID" value="NZ_JAPDDT010000025.1"/>
</dbReference>
<evidence type="ECO:0000256" key="14">
    <source>
        <dbReference type="SAM" id="Phobius"/>
    </source>
</evidence>
<evidence type="ECO:0000256" key="12">
    <source>
        <dbReference type="ARBA" id="ARBA00033708"/>
    </source>
</evidence>
<feature type="transmembrane region" description="Helical" evidence="14">
    <location>
        <begin position="241"/>
        <end position="260"/>
    </location>
</feature>
<feature type="transmembrane region" description="Helical" evidence="14">
    <location>
        <begin position="331"/>
        <end position="355"/>
    </location>
</feature>
<evidence type="ECO:0000256" key="13">
    <source>
        <dbReference type="RuleBase" id="RU362091"/>
    </source>
</evidence>
<evidence type="ECO:0000256" key="7">
    <source>
        <dbReference type="ARBA" id="ARBA00022989"/>
    </source>
</evidence>
<evidence type="ECO:0000256" key="4">
    <source>
        <dbReference type="ARBA" id="ARBA00022475"/>
    </source>
</evidence>
<proteinExistence type="inferred from homology"/>
<dbReference type="PANTHER" id="PTHR48086:SF3">
    <property type="entry name" value="SODIUM_PROLINE SYMPORTER"/>
    <property type="match status" value="1"/>
</dbReference>
<gene>
    <name evidence="15" type="ORF">OKA05_27755</name>
</gene>
<comment type="similarity">
    <text evidence="2 13">Belongs to the sodium:solute symporter (SSF) (TC 2.A.21) family.</text>
</comment>
<feature type="transmembrane region" description="Helical" evidence="14">
    <location>
        <begin position="376"/>
        <end position="399"/>
    </location>
</feature>
<keyword evidence="11" id="KW-0739">Sodium transport</keyword>
<dbReference type="PANTHER" id="PTHR48086">
    <property type="entry name" value="SODIUM/PROLINE SYMPORTER-RELATED"/>
    <property type="match status" value="1"/>
</dbReference>
<keyword evidence="3" id="KW-0813">Transport</keyword>
<feature type="transmembrane region" description="Helical" evidence="14">
    <location>
        <begin position="169"/>
        <end position="187"/>
    </location>
</feature>
<dbReference type="InterPro" id="IPR001734">
    <property type="entry name" value="Na/solute_symporter"/>
</dbReference>
<evidence type="ECO:0000256" key="10">
    <source>
        <dbReference type="ARBA" id="ARBA00023136"/>
    </source>
</evidence>
<evidence type="ECO:0000256" key="6">
    <source>
        <dbReference type="ARBA" id="ARBA00022847"/>
    </source>
</evidence>
<keyword evidence="8" id="KW-0915">Sodium</keyword>
<dbReference type="Proteomes" id="UP001320876">
    <property type="component" value="Unassembled WGS sequence"/>
</dbReference>
<accession>A0ABT3GSA4</accession>
<feature type="transmembrane region" description="Helical" evidence="14">
    <location>
        <begin position="463"/>
        <end position="483"/>
    </location>
</feature>
<feature type="transmembrane region" description="Helical" evidence="14">
    <location>
        <begin position="526"/>
        <end position="544"/>
    </location>
</feature>
<feature type="transmembrane region" description="Helical" evidence="14">
    <location>
        <begin position="550"/>
        <end position="568"/>
    </location>
</feature>
<dbReference type="EMBL" id="JAPDDT010000025">
    <property type="protein sequence ID" value="MCW1926378.1"/>
    <property type="molecule type" value="Genomic_DNA"/>
</dbReference>
<keyword evidence="16" id="KW-1185">Reference proteome</keyword>
<feature type="transmembrane region" description="Helical" evidence="14">
    <location>
        <begin position="12"/>
        <end position="30"/>
    </location>
</feature>
<keyword evidence="7 14" id="KW-1133">Transmembrane helix</keyword>
<dbReference type="PROSITE" id="PS50283">
    <property type="entry name" value="NA_SOLUT_SYMP_3"/>
    <property type="match status" value="1"/>
</dbReference>
<evidence type="ECO:0000256" key="8">
    <source>
        <dbReference type="ARBA" id="ARBA00023053"/>
    </source>
</evidence>
<evidence type="ECO:0000256" key="5">
    <source>
        <dbReference type="ARBA" id="ARBA00022692"/>
    </source>
</evidence>
<keyword evidence="9" id="KW-0406">Ion transport</keyword>
<evidence type="ECO:0000313" key="15">
    <source>
        <dbReference type="EMBL" id="MCW1926378.1"/>
    </source>
</evidence>
<keyword evidence="4" id="KW-1003">Cell membrane</keyword>
<feature type="transmembrane region" description="Helical" evidence="14">
    <location>
        <begin position="124"/>
        <end position="149"/>
    </location>
</feature>
<name>A0ABT3GSA4_9BACT</name>
<feature type="transmembrane region" description="Helical" evidence="14">
    <location>
        <begin position="82"/>
        <end position="103"/>
    </location>
</feature>
<dbReference type="Gene3D" id="1.20.1730.10">
    <property type="entry name" value="Sodium/glucose cotransporter"/>
    <property type="match status" value="1"/>
</dbReference>
<protein>
    <recommendedName>
        <fullName evidence="17">Sodium:solute symporter</fullName>
    </recommendedName>
</protein>
<reference evidence="15 16" key="1">
    <citation type="submission" date="2022-10" db="EMBL/GenBank/DDBJ databases">
        <title>Luteolibacter arcticus strain CCTCC AB 2014275, whole genome shotgun sequencing project.</title>
        <authorList>
            <person name="Zhao G."/>
            <person name="Shen L."/>
        </authorList>
    </citation>
    <scope>NUCLEOTIDE SEQUENCE [LARGE SCALE GENOMIC DNA]</scope>
    <source>
        <strain evidence="15 16">CCTCC AB 2014275</strain>
    </source>
</reference>
<organism evidence="15 16">
    <name type="scientific">Luteolibacter arcticus</name>
    <dbReference type="NCBI Taxonomy" id="1581411"/>
    <lineage>
        <taxon>Bacteria</taxon>
        <taxon>Pseudomonadati</taxon>
        <taxon>Verrucomicrobiota</taxon>
        <taxon>Verrucomicrobiia</taxon>
        <taxon>Verrucomicrobiales</taxon>
        <taxon>Verrucomicrobiaceae</taxon>
        <taxon>Luteolibacter</taxon>
    </lineage>
</organism>